<comment type="similarity">
    <text evidence="1">Belongs to the AB hydrolase superfamily.</text>
</comment>
<dbReference type="AlphaFoldDB" id="A0A261FH18"/>
<evidence type="ECO:0000313" key="3">
    <source>
        <dbReference type="EMBL" id="OZG58305.1"/>
    </source>
</evidence>
<dbReference type="SUPFAM" id="SSF53474">
    <property type="entry name" value="alpha/beta-Hydrolases"/>
    <property type="match status" value="1"/>
</dbReference>
<dbReference type="PANTHER" id="PTHR22946">
    <property type="entry name" value="DIENELACTONE HYDROLASE DOMAIN-CONTAINING PROTEIN-RELATED"/>
    <property type="match status" value="1"/>
</dbReference>
<sequence length="423" mass="47002">MSGNEPGRPEAGGQRRDQDSHGNGRTLHIDRYYDSLPGLLRRFDRVSRQAAFHGVSAEETVAPQTATRETATQTMAQEWMDWRDDLRTRLRSLLGLDLMESCPLDPQLVERSRVRAADDAGEYGDIIREKILIQVEPDVWMPCYVLIPDRPRTGDTGKALCWICPHGHQGGGKYSVAGVRGIPAIDDAIQRFNYDYGLQLALRGYVTLCPDARGFGERRDRRLQRDDERSFLRGTCAQLAHMAEPLGLTVAGMLTWDLMRLVDYVAERGEWDMASLGCFGFSGGGMQTLWLAALDDRVRRAFISGYMYGVRDSLLTMNGNCSCNYVPGLWNLVDMGDIGSLIAPRPLVVQSCIEDHLNGVRGIVNADEQVAIIRNAYHVLGEDAQLIHLHAEGGHHFEPAGVWDAIAESDPASTSPHITRPTV</sequence>
<evidence type="ECO:0000256" key="1">
    <source>
        <dbReference type="ARBA" id="ARBA00008645"/>
    </source>
</evidence>
<reference evidence="3 4" key="1">
    <citation type="journal article" date="2017" name="BMC Genomics">
        <title>Comparative genomic and phylogenomic analyses of the Bifidobacteriaceae family.</title>
        <authorList>
            <person name="Lugli G.A."/>
            <person name="Milani C."/>
            <person name="Turroni F."/>
            <person name="Duranti S."/>
            <person name="Mancabelli L."/>
            <person name="Mangifesta M."/>
            <person name="Ferrario C."/>
            <person name="Modesto M."/>
            <person name="Mattarelli P."/>
            <person name="Jiri K."/>
            <person name="van Sinderen D."/>
            <person name="Ventura M."/>
        </authorList>
    </citation>
    <scope>NUCLEOTIDE SEQUENCE [LARGE SCALE GENOMIC DNA]</scope>
    <source>
        <strain evidence="3 4">DSM 100201</strain>
    </source>
</reference>
<accession>A0A261FH18</accession>
<dbReference type="InterPro" id="IPR029058">
    <property type="entry name" value="AB_hydrolase_fold"/>
</dbReference>
<dbReference type="Proteomes" id="UP000216444">
    <property type="component" value="Unassembled WGS sequence"/>
</dbReference>
<name>A0A261FH18_9BIFI</name>
<dbReference type="Gene3D" id="3.40.50.1820">
    <property type="entry name" value="alpha/beta hydrolase"/>
    <property type="match status" value="1"/>
</dbReference>
<dbReference type="EMBL" id="MWWV01000004">
    <property type="protein sequence ID" value="OZG58305.1"/>
    <property type="molecule type" value="Genomic_DNA"/>
</dbReference>
<gene>
    <name evidence="3" type="ORF">BTIS_0674</name>
</gene>
<evidence type="ECO:0000313" key="4">
    <source>
        <dbReference type="Proteomes" id="UP000216444"/>
    </source>
</evidence>
<dbReference type="PANTHER" id="PTHR22946:SF8">
    <property type="entry name" value="ACETYL XYLAN ESTERASE DOMAIN-CONTAINING PROTEIN"/>
    <property type="match status" value="1"/>
</dbReference>
<keyword evidence="4" id="KW-1185">Reference proteome</keyword>
<comment type="caution">
    <text evidence="3">The sequence shown here is derived from an EMBL/GenBank/DDBJ whole genome shotgun (WGS) entry which is preliminary data.</text>
</comment>
<proteinExistence type="inferred from homology"/>
<dbReference type="RefSeq" id="WP_094662667.1">
    <property type="nucleotide sequence ID" value="NZ_MWWV01000004.1"/>
</dbReference>
<dbReference type="InterPro" id="IPR050261">
    <property type="entry name" value="FrsA_esterase"/>
</dbReference>
<evidence type="ECO:0000256" key="2">
    <source>
        <dbReference type="SAM" id="MobiDB-lite"/>
    </source>
</evidence>
<organism evidence="3 4">
    <name type="scientific">Bifidobacterium tissieri</name>
    <dbReference type="NCBI Taxonomy" id="1630162"/>
    <lineage>
        <taxon>Bacteria</taxon>
        <taxon>Bacillati</taxon>
        <taxon>Actinomycetota</taxon>
        <taxon>Actinomycetes</taxon>
        <taxon>Bifidobacteriales</taxon>
        <taxon>Bifidobacteriaceae</taxon>
        <taxon>Bifidobacterium</taxon>
    </lineage>
</organism>
<feature type="compositionally biased region" description="Basic and acidic residues" evidence="2">
    <location>
        <begin position="13"/>
        <end position="28"/>
    </location>
</feature>
<feature type="region of interest" description="Disordered" evidence="2">
    <location>
        <begin position="1"/>
        <end position="28"/>
    </location>
</feature>
<protein>
    <submittedName>
        <fullName evidence="3">Pectinesterase A</fullName>
    </submittedName>
</protein>